<name>A0A6A5YTE2_9PLEO</name>
<gene>
    <name evidence="2" type="ORF">BDV96DRAFT_669098</name>
</gene>
<dbReference type="EMBL" id="ML977340">
    <property type="protein sequence ID" value="KAF2110004.1"/>
    <property type="molecule type" value="Genomic_DNA"/>
</dbReference>
<dbReference type="AlphaFoldDB" id="A0A6A5YTE2"/>
<sequence length="178" mass="20200">MSNRSRPPRVTDDSGCRGDGSKPRLLTLDGEGKISKAKPSVKQELTEVFTEYDCRHRPYNVLHNISRHESNRQADAKGEAESSIFTDTGVETTLPNPSLGSRPGPALGQHDADGYNIQTAMHLRCETYSCPSQTHRKRKLRLPWSSRYFNISEDSEDQSHNCRDRSMWVRQTQPVNSR</sequence>
<accession>A0A6A5YTE2</accession>
<reference evidence="2" key="1">
    <citation type="journal article" date="2020" name="Stud. Mycol.">
        <title>101 Dothideomycetes genomes: a test case for predicting lifestyles and emergence of pathogens.</title>
        <authorList>
            <person name="Haridas S."/>
            <person name="Albert R."/>
            <person name="Binder M."/>
            <person name="Bloem J."/>
            <person name="Labutti K."/>
            <person name="Salamov A."/>
            <person name="Andreopoulos B."/>
            <person name="Baker S."/>
            <person name="Barry K."/>
            <person name="Bills G."/>
            <person name="Bluhm B."/>
            <person name="Cannon C."/>
            <person name="Castanera R."/>
            <person name="Culley D."/>
            <person name="Daum C."/>
            <person name="Ezra D."/>
            <person name="Gonzalez J."/>
            <person name="Henrissat B."/>
            <person name="Kuo A."/>
            <person name="Liang C."/>
            <person name="Lipzen A."/>
            <person name="Lutzoni F."/>
            <person name="Magnuson J."/>
            <person name="Mondo S."/>
            <person name="Nolan M."/>
            <person name="Ohm R."/>
            <person name="Pangilinan J."/>
            <person name="Park H.-J."/>
            <person name="Ramirez L."/>
            <person name="Alfaro M."/>
            <person name="Sun H."/>
            <person name="Tritt A."/>
            <person name="Yoshinaga Y."/>
            <person name="Zwiers L.-H."/>
            <person name="Turgeon B."/>
            <person name="Goodwin S."/>
            <person name="Spatafora J."/>
            <person name="Crous P."/>
            <person name="Grigoriev I."/>
        </authorList>
    </citation>
    <scope>NUCLEOTIDE SEQUENCE</scope>
    <source>
        <strain evidence="2">CBS 627.86</strain>
    </source>
</reference>
<evidence type="ECO:0000256" key="1">
    <source>
        <dbReference type="SAM" id="MobiDB-lite"/>
    </source>
</evidence>
<keyword evidence="3" id="KW-1185">Reference proteome</keyword>
<protein>
    <submittedName>
        <fullName evidence="2">Uncharacterized protein</fullName>
    </submittedName>
</protein>
<organism evidence="2 3">
    <name type="scientific">Lophiotrema nucula</name>
    <dbReference type="NCBI Taxonomy" id="690887"/>
    <lineage>
        <taxon>Eukaryota</taxon>
        <taxon>Fungi</taxon>
        <taxon>Dikarya</taxon>
        <taxon>Ascomycota</taxon>
        <taxon>Pezizomycotina</taxon>
        <taxon>Dothideomycetes</taxon>
        <taxon>Pleosporomycetidae</taxon>
        <taxon>Pleosporales</taxon>
        <taxon>Lophiotremataceae</taxon>
        <taxon>Lophiotrema</taxon>
    </lineage>
</organism>
<evidence type="ECO:0000313" key="2">
    <source>
        <dbReference type="EMBL" id="KAF2110004.1"/>
    </source>
</evidence>
<feature type="region of interest" description="Disordered" evidence="1">
    <location>
        <begin position="1"/>
        <end position="41"/>
    </location>
</feature>
<evidence type="ECO:0000313" key="3">
    <source>
        <dbReference type="Proteomes" id="UP000799770"/>
    </source>
</evidence>
<dbReference type="Proteomes" id="UP000799770">
    <property type="component" value="Unassembled WGS sequence"/>
</dbReference>
<proteinExistence type="predicted"/>
<feature type="compositionally biased region" description="Basic and acidic residues" evidence="1">
    <location>
        <begin position="9"/>
        <end position="22"/>
    </location>
</feature>